<dbReference type="Pfam" id="PF09967">
    <property type="entry name" value="DUF2201"/>
    <property type="match status" value="1"/>
</dbReference>
<proteinExistence type="predicted"/>
<dbReference type="Proteomes" id="UP000053372">
    <property type="component" value="Unassembled WGS sequence"/>
</dbReference>
<dbReference type="EMBL" id="LMTZ01000003">
    <property type="protein sequence ID" value="KST70120.1"/>
    <property type="molecule type" value="Genomic_DNA"/>
</dbReference>
<gene>
    <name evidence="2" type="ORF">BC008_06700</name>
</gene>
<dbReference type="InterPro" id="IPR018698">
    <property type="entry name" value="VWA-like_dom"/>
</dbReference>
<feature type="domain" description="VWA-like" evidence="1">
    <location>
        <begin position="90"/>
        <end position="215"/>
    </location>
</feature>
<sequence>MYISQKQVLETYWRNALARSETIARSKPDGNIPGGIARELGAIKDAQLDWRSYLWRYLVKTPTDFSGFDRRFIGRGLYLENLEGESVKVYVAVDTSGSIDNEELSLFLGEIDGIINSYPHLDCELYYADSDIYGPYSLENKSSLPTPEGGGGTSFIPFFSLLGEKWNHLDTAVCVYLTDGYGDFPQVDPDVPVLWVVTPGGLNKDEFPFGEVVKLLPV</sequence>
<organism evidence="2 3">
    <name type="scientific">Mastigocoleus testarum BC008</name>
    <dbReference type="NCBI Taxonomy" id="371196"/>
    <lineage>
        <taxon>Bacteria</taxon>
        <taxon>Bacillati</taxon>
        <taxon>Cyanobacteriota</taxon>
        <taxon>Cyanophyceae</taxon>
        <taxon>Nostocales</taxon>
        <taxon>Hapalosiphonaceae</taxon>
        <taxon>Mastigocoleus</taxon>
    </lineage>
</organism>
<accession>A0A0V8A026</accession>
<name>A0A0V8A026_9CYAN</name>
<evidence type="ECO:0000313" key="3">
    <source>
        <dbReference type="Proteomes" id="UP000053372"/>
    </source>
</evidence>
<evidence type="ECO:0000313" key="2">
    <source>
        <dbReference type="EMBL" id="KST70120.1"/>
    </source>
</evidence>
<dbReference type="OrthoDB" id="9809307at2"/>
<dbReference type="PANTHER" id="PTHR38730:SF1">
    <property type="entry name" value="SLL7028 PROTEIN"/>
    <property type="match status" value="1"/>
</dbReference>
<reference evidence="2 3" key="1">
    <citation type="journal article" date="2015" name="Genome Announc.">
        <title>Draft Genome of the Euendolithic (true boring) Cyanobacterium Mastigocoleus testarum strain BC008.</title>
        <authorList>
            <person name="Guida B.S."/>
            <person name="Garcia-Pichel F."/>
        </authorList>
    </citation>
    <scope>NUCLEOTIDE SEQUENCE [LARGE SCALE GENOMIC DNA]</scope>
    <source>
        <strain evidence="2 3">BC008</strain>
    </source>
</reference>
<comment type="caution">
    <text evidence="2">The sequence shown here is derived from an EMBL/GenBank/DDBJ whole genome shotgun (WGS) entry which is preliminary data.</text>
</comment>
<evidence type="ECO:0000259" key="1">
    <source>
        <dbReference type="Pfam" id="PF09967"/>
    </source>
</evidence>
<dbReference type="RefSeq" id="WP_058182996.1">
    <property type="nucleotide sequence ID" value="NZ_LMTZ01000003.1"/>
</dbReference>
<dbReference type="AlphaFoldDB" id="A0A0V8A026"/>
<protein>
    <recommendedName>
        <fullName evidence="1">VWA-like domain-containing protein</fullName>
    </recommendedName>
</protein>
<dbReference type="PANTHER" id="PTHR38730">
    <property type="entry name" value="SLL7028 PROTEIN"/>
    <property type="match status" value="1"/>
</dbReference>
<keyword evidence="3" id="KW-1185">Reference proteome</keyword>